<sequence>MKIHQIFINLRKFEYVLKISLYISMEEEEDLQSLGRNEYENDLIPQTPDNMPLIETKPVFTKDPLPKGLLFEGSENFVHFLPYFGFYDEAFCEIVLPKNYNKSLSIIEKQKSINIENLTKCYQELSEIKKRNIVPVKSKLSVLNRKYWQETVILYWKESKYLEILQKKRIKAYKQNIKLFNNLIDIIHELQINSRYIAILYSRIEAVTKTMTEFESRLQSRIKAVGLALSEKKQYMGYLPHPFLNYESAKARLISIIRASGRKMDPSIHYLCESGETGFFEDFMKSSFSPLGAIESKYTEKEIDLRIESTIKAISLFTELKNRDDIEIIGLISSRFWFARTLICRIDLFKINETFNKKFFKLKQEMVKNLKPPKSNLSIFSSDLKPCEFLKSFSMLLPSIDIFGSCYFMYSPEDIASTFHLLHLRFAGFLANELKVDIEKKIILNGIKFLWKLVFISSSIPNVDSLIRFVERMKGISCYPKILFDSFQFPLQVMKSLF</sequence>
<dbReference type="Proteomes" id="UP000179807">
    <property type="component" value="Unassembled WGS sequence"/>
</dbReference>
<dbReference type="RefSeq" id="XP_068352793.1">
    <property type="nucleotide sequence ID" value="XM_068494192.1"/>
</dbReference>
<dbReference type="AlphaFoldDB" id="A0A1J4JKJ5"/>
<keyword evidence="2" id="KW-1185">Reference proteome</keyword>
<gene>
    <name evidence="1" type="ORF">TRFO_08279</name>
</gene>
<dbReference type="EMBL" id="MLAK01000993">
    <property type="protein sequence ID" value="OHS99656.1"/>
    <property type="molecule type" value="Genomic_DNA"/>
</dbReference>
<comment type="caution">
    <text evidence="1">The sequence shown here is derived from an EMBL/GenBank/DDBJ whole genome shotgun (WGS) entry which is preliminary data.</text>
</comment>
<organism evidence="1 2">
    <name type="scientific">Tritrichomonas foetus</name>
    <dbReference type="NCBI Taxonomy" id="1144522"/>
    <lineage>
        <taxon>Eukaryota</taxon>
        <taxon>Metamonada</taxon>
        <taxon>Parabasalia</taxon>
        <taxon>Tritrichomonadida</taxon>
        <taxon>Tritrichomonadidae</taxon>
        <taxon>Tritrichomonas</taxon>
    </lineage>
</organism>
<evidence type="ECO:0000313" key="2">
    <source>
        <dbReference type="Proteomes" id="UP000179807"/>
    </source>
</evidence>
<accession>A0A1J4JKJ5</accession>
<dbReference type="VEuPathDB" id="TrichDB:TRFO_08279"/>
<evidence type="ECO:0000313" key="1">
    <source>
        <dbReference type="EMBL" id="OHS99656.1"/>
    </source>
</evidence>
<dbReference type="GeneID" id="94828896"/>
<reference evidence="1" key="1">
    <citation type="submission" date="2016-10" db="EMBL/GenBank/DDBJ databases">
        <authorList>
            <person name="Benchimol M."/>
            <person name="Almeida L.G."/>
            <person name="Vasconcelos A.T."/>
            <person name="Perreira-Neves A."/>
            <person name="Rosa I.A."/>
            <person name="Tasca T."/>
            <person name="Bogo M.R."/>
            <person name="de Souza W."/>
        </authorList>
    </citation>
    <scope>NUCLEOTIDE SEQUENCE [LARGE SCALE GENOMIC DNA]</scope>
    <source>
        <strain evidence="1">K</strain>
    </source>
</reference>
<protein>
    <submittedName>
        <fullName evidence="1">Uncharacterized protein</fullName>
    </submittedName>
</protein>
<proteinExistence type="predicted"/>
<name>A0A1J4JKJ5_9EUKA</name>